<protein>
    <recommendedName>
        <fullName evidence="3">Alpha-galactosidase NEW3 domain-containing protein</fullName>
    </recommendedName>
</protein>
<dbReference type="PANTHER" id="PTHR39198:SF1">
    <property type="entry name" value="ALPHA-GALACTOSIDASE NEW3 DOMAIN-CONTAINING PROTEIN"/>
    <property type="match status" value="1"/>
</dbReference>
<organism evidence="4 5">
    <name type="scientific">Parabacteroides gordonii MS-1 = DSM 23371</name>
    <dbReference type="NCBI Taxonomy" id="1203610"/>
    <lineage>
        <taxon>Bacteria</taxon>
        <taxon>Pseudomonadati</taxon>
        <taxon>Bacteroidota</taxon>
        <taxon>Bacteroidia</taxon>
        <taxon>Bacteroidales</taxon>
        <taxon>Tannerellaceae</taxon>
        <taxon>Parabacteroides</taxon>
    </lineage>
</organism>
<feature type="transmembrane region" description="Helical" evidence="1">
    <location>
        <begin position="448"/>
        <end position="470"/>
    </location>
</feature>
<dbReference type="Proteomes" id="UP000033035">
    <property type="component" value="Unassembled WGS sequence"/>
</dbReference>
<dbReference type="AlphaFoldDB" id="A0A0F5IT92"/>
<dbReference type="EMBL" id="AQHW01000027">
    <property type="protein sequence ID" value="KKB48377.1"/>
    <property type="molecule type" value="Genomic_DNA"/>
</dbReference>
<keyword evidence="1" id="KW-0472">Membrane</keyword>
<comment type="caution">
    <text evidence="4">The sequence shown here is derived from an EMBL/GenBank/DDBJ whole genome shotgun (WGS) entry which is preliminary data.</text>
</comment>
<dbReference type="STRING" id="1203610.HMPREF1536_04841"/>
<feature type="chain" id="PRO_5002488076" description="Alpha-galactosidase NEW3 domain-containing protein" evidence="2">
    <location>
        <begin position="25"/>
        <end position="475"/>
    </location>
</feature>
<reference evidence="4 5" key="1">
    <citation type="submission" date="2013-04" db="EMBL/GenBank/DDBJ databases">
        <title>The Genome Sequence of Parabacteroides gordonii DSM 23371.</title>
        <authorList>
            <consortium name="The Broad Institute Genomics Platform"/>
            <person name="Earl A."/>
            <person name="Ward D."/>
            <person name="Feldgarden M."/>
            <person name="Gevers D."/>
            <person name="Martens E."/>
            <person name="Sakamoto M."/>
            <person name="Benno Y."/>
            <person name="Suzuki N."/>
            <person name="Matsunaga N."/>
            <person name="Koshihara K."/>
            <person name="Seki M."/>
            <person name="Komiya H."/>
            <person name="Walker B."/>
            <person name="Young S."/>
            <person name="Zeng Q."/>
            <person name="Gargeya S."/>
            <person name="Fitzgerald M."/>
            <person name="Haas B."/>
            <person name="Abouelleil A."/>
            <person name="Allen A.W."/>
            <person name="Alvarado L."/>
            <person name="Arachchi H.M."/>
            <person name="Berlin A.M."/>
            <person name="Chapman S.B."/>
            <person name="Gainer-Dewar J."/>
            <person name="Goldberg J."/>
            <person name="Griggs A."/>
            <person name="Gujja S."/>
            <person name="Hansen M."/>
            <person name="Howarth C."/>
            <person name="Imamovic A."/>
            <person name="Ireland A."/>
            <person name="Larimer J."/>
            <person name="McCowan C."/>
            <person name="Murphy C."/>
            <person name="Pearson M."/>
            <person name="Poon T.W."/>
            <person name="Priest M."/>
            <person name="Roberts A."/>
            <person name="Saif S."/>
            <person name="Shea T."/>
            <person name="Sisk P."/>
            <person name="Sykes S."/>
            <person name="Wortman J."/>
            <person name="Nusbaum C."/>
            <person name="Birren B."/>
        </authorList>
    </citation>
    <scope>NUCLEOTIDE SEQUENCE [LARGE SCALE GENOMIC DNA]</scope>
    <source>
        <strain evidence="4 5">MS-1</strain>
    </source>
</reference>
<evidence type="ECO:0000313" key="5">
    <source>
        <dbReference type="Proteomes" id="UP000033035"/>
    </source>
</evidence>
<accession>A0A0F5IT92</accession>
<sequence>MIKQMIQTLPVLLAFLMLSFGVRAQENSEAALLLDLKKTRADYEVAKQKYQNDTKLYNEKAISANDFNRSKNELLSKEVDYQKLILKLISQQSYITVERAVKYQDQRGERKVKITLKSALEGNEEYLNQFQEHFDVFTPEMRSGKIYNIYVSLVDNESKTIIGSPYEFRVPFIKLGKVATADFELLKDAENLTVALNYNNRKDEKNIYLKKDASVNVIDISSMQFSQETDLSSKATYDLTLERFSTSDDVYRLEILDLPRQISYDFTDGESKVTQIKFAQGVNIKKLSLQVYLPDRDDQQVVIDKPIKFQVQTVSAANGEKAGSENLEIIPRGKGKIEVRANNLYHETTVGKEVAMDVTVRNGGTRRLDNIKLTTEKPLGWDTRIEPDVISSLEPEKELTVKVTIIPPSDGGVGAQEVKIKTEAMADNRKVDTEDKTVRIQVNASTSIIGTIFLILLLIGFVGGIVWFGMKLSKR</sequence>
<evidence type="ECO:0000256" key="1">
    <source>
        <dbReference type="SAM" id="Phobius"/>
    </source>
</evidence>
<evidence type="ECO:0000313" key="4">
    <source>
        <dbReference type="EMBL" id="KKB48377.1"/>
    </source>
</evidence>
<dbReference type="HOGENOM" id="CLU_574714_0_0_10"/>
<feature type="domain" description="Alpha-galactosidase NEW3" evidence="3">
    <location>
        <begin position="349"/>
        <end position="421"/>
    </location>
</feature>
<gene>
    <name evidence="4" type="ORF">HMPREF1536_04841</name>
</gene>
<dbReference type="InterPro" id="IPR018905">
    <property type="entry name" value="A-galactase_NEW3"/>
</dbReference>
<keyword evidence="5" id="KW-1185">Reference proteome</keyword>
<keyword evidence="1" id="KW-1133">Transmembrane helix</keyword>
<dbReference type="PANTHER" id="PTHR39198">
    <property type="entry name" value="HYPOTHETICAL MEMBRANE PROTEIN, CONSERVED"/>
    <property type="match status" value="1"/>
</dbReference>
<dbReference type="Pfam" id="PF10633">
    <property type="entry name" value="NPCBM_assoc"/>
    <property type="match status" value="1"/>
</dbReference>
<keyword evidence="1" id="KW-0812">Transmembrane</keyword>
<keyword evidence="2" id="KW-0732">Signal</keyword>
<proteinExistence type="predicted"/>
<dbReference type="RefSeq" id="WP_044191937.1">
    <property type="nucleotide sequence ID" value="NZ_AUAE01000013.1"/>
</dbReference>
<evidence type="ECO:0000259" key="3">
    <source>
        <dbReference type="Pfam" id="PF10633"/>
    </source>
</evidence>
<evidence type="ECO:0000256" key="2">
    <source>
        <dbReference type="SAM" id="SignalP"/>
    </source>
</evidence>
<dbReference type="PATRIC" id="fig|1203610.3.peg.4936"/>
<name>A0A0F5IT92_9BACT</name>
<feature type="signal peptide" evidence="2">
    <location>
        <begin position="1"/>
        <end position="24"/>
    </location>
</feature>